<keyword evidence="2" id="KW-1185">Reference proteome</keyword>
<proteinExistence type="predicted"/>
<name>A0ABU9AW09_9BACT</name>
<comment type="caution">
    <text evidence="1">The sequence shown here is derived from an EMBL/GenBank/DDBJ whole genome shotgun (WGS) entry which is preliminary data.</text>
</comment>
<dbReference type="EMBL" id="JBBUKT010000005">
    <property type="protein sequence ID" value="MEK7951575.1"/>
    <property type="molecule type" value="Genomic_DNA"/>
</dbReference>
<reference evidence="1 2" key="1">
    <citation type="submission" date="2024-04" db="EMBL/GenBank/DDBJ databases">
        <title>Luteolibacter sp. isolated from soil.</title>
        <authorList>
            <person name="An J."/>
        </authorList>
    </citation>
    <scope>NUCLEOTIDE SEQUENCE [LARGE SCALE GENOMIC DNA]</scope>
    <source>
        <strain evidence="1 2">Y139</strain>
    </source>
</reference>
<organism evidence="1 2">
    <name type="scientific">Luteolibacter soli</name>
    <dbReference type="NCBI Taxonomy" id="3135280"/>
    <lineage>
        <taxon>Bacteria</taxon>
        <taxon>Pseudomonadati</taxon>
        <taxon>Verrucomicrobiota</taxon>
        <taxon>Verrucomicrobiia</taxon>
        <taxon>Verrucomicrobiales</taxon>
        <taxon>Verrucomicrobiaceae</taxon>
        <taxon>Luteolibacter</taxon>
    </lineage>
</organism>
<accession>A0ABU9AW09</accession>
<dbReference type="RefSeq" id="WP_341405197.1">
    <property type="nucleotide sequence ID" value="NZ_JBBUKT010000005.1"/>
</dbReference>
<dbReference type="Proteomes" id="UP001371305">
    <property type="component" value="Unassembled WGS sequence"/>
</dbReference>
<gene>
    <name evidence="1" type="ORF">WKV53_13750</name>
</gene>
<evidence type="ECO:0000313" key="2">
    <source>
        <dbReference type="Proteomes" id="UP001371305"/>
    </source>
</evidence>
<evidence type="ECO:0000313" key="1">
    <source>
        <dbReference type="EMBL" id="MEK7951575.1"/>
    </source>
</evidence>
<protein>
    <submittedName>
        <fullName evidence="1">Uncharacterized protein</fullName>
    </submittedName>
</protein>
<sequence length="76" mass="8653">MIDIEHIYLEDGPEDGRVLTADFLKSLISEKANHVKEISLYMDPVPSEVRNTPHLLGSYRLLKVRGSTASFRWQPA</sequence>